<gene>
    <name evidence="2" type="ORF">BBI10_06935</name>
</gene>
<dbReference type="InterPro" id="IPR052344">
    <property type="entry name" value="Transposase-related"/>
</dbReference>
<dbReference type="Pfam" id="PF03050">
    <property type="entry name" value="DDE_Tnp_IS66"/>
    <property type="match status" value="1"/>
</dbReference>
<proteinExistence type="predicted"/>
<dbReference type="AlphaFoldDB" id="A0A1C2E9T2"/>
<dbReference type="InterPro" id="IPR004291">
    <property type="entry name" value="Transposase_IS66_central"/>
</dbReference>
<evidence type="ECO:0000259" key="1">
    <source>
        <dbReference type="Pfam" id="PF03050"/>
    </source>
</evidence>
<name>A0A1C2E9T2_9PSED</name>
<organism evidence="2 3">
    <name type="scientific">Pseudomonas graminis</name>
    <dbReference type="NCBI Taxonomy" id="158627"/>
    <lineage>
        <taxon>Bacteria</taxon>
        <taxon>Pseudomonadati</taxon>
        <taxon>Pseudomonadota</taxon>
        <taxon>Gammaproteobacteria</taxon>
        <taxon>Pseudomonadales</taxon>
        <taxon>Pseudomonadaceae</taxon>
        <taxon>Pseudomonas</taxon>
    </lineage>
</organism>
<dbReference type="PANTHER" id="PTHR33678">
    <property type="entry name" value="BLL1576 PROTEIN"/>
    <property type="match status" value="1"/>
</dbReference>
<dbReference type="Proteomes" id="UP000095143">
    <property type="component" value="Unassembled WGS sequence"/>
</dbReference>
<evidence type="ECO:0000313" key="3">
    <source>
        <dbReference type="Proteomes" id="UP000095143"/>
    </source>
</evidence>
<reference evidence="2 3" key="1">
    <citation type="submission" date="2016-08" db="EMBL/GenBank/DDBJ databases">
        <title>Whole genome sequence of Pseudomonas graminis strain UASWS1507, a potential biological control agent for agriculture.</title>
        <authorList>
            <person name="Crovadore J."/>
            <person name="Calmin G."/>
            <person name="Chablais R."/>
            <person name="Cochard B."/>
            <person name="Lefort F."/>
        </authorList>
    </citation>
    <scope>NUCLEOTIDE SEQUENCE [LARGE SCALE GENOMIC DNA]</scope>
    <source>
        <strain evidence="2 3">UASWS1507</strain>
    </source>
</reference>
<dbReference type="EMBL" id="MDEN01000057">
    <property type="protein sequence ID" value="OCX23742.1"/>
    <property type="molecule type" value="Genomic_DNA"/>
</dbReference>
<evidence type="ECO:0000313" key="2">
    <source>
        <dbReference type="EMBL" id="OCX23742.1"/>
    </source>
</evidence>
<feature type="domain" description="Transposase IS66 central" evidence="1">
    <location>
        <begin position="2"/>
        <end position="61"/>
    </location>
</feature>
<sequence length="113" mass="12309">MPRSTLTQWVGQAGAQRQSLVDALSEVALAQVHADATPVPMLAPGQKKAHRAYVWAYLVDRAVPTDSNQVESKIRPWALGHLGVQLVICRVAAQWEAGGGDHDFYPVGTHEWA</sequence>
<protein>
    <recommendedName>
        <fullName evidence="1">Transposase IS66 central domain-containing protein</fullName>
    </recommendedName>
</protein>
<accession>A0A1C2E9T2</accession>
<comment type="caution">
    <text evidence="2">The sequence shown here is derived from an EMBL/GenBank/DDBJ whole genome shotgun (WGS) entry which is preliminary data.</text>
</comment>
<dbReference type="PANTHER" id="PTHR33678:SF1">
    <property type="entry name" value="BLL1576 PROTEIN"/>
    <property type="match status" value="1"/>
</dbReference>